<keyword evidence="4 7" id="KW-0456">Lyase</keyword>
<dbReference type="PANTHER" id="PTHR43525">
    <property type="entry name" value="PROTEIN MALY"/>
    <property type="match status" value="1"/>
</dbReference>
<feature type="domain" description="Aminotransferase class I/classII large" evidence="6">
    <location>
        <begin position="31"/>
        <end position="375"/>
    </location>
</feature>
<comment type="cofactor">
    <cofactor evidence="1">
        <name>pyridoxal 5'-phosphate</name>
        <dbReference type="ChEBI" id="CHEBI:597326"/>
    </cofactor>
</comment>
<evidence type="ECO:0000256" key="5">
    <source>
        <dbReference type="ARBA" id="ARBA00037974"/>
    </source>
</evidence>
<keyword evidence="8" id="KW-1185">Reference proteome</keyword>
<evidence type="ECO:0000313" key="8">
    <source>
        <dbReference type="Proteomes" id="UP000295558"/>
    </source>
</evidence>
<dbReference type="AlphaFoldDB" id="A0A4R6ZHI9"/>
<keyword evidence="3" id="KW-0663">Pyridoxal phosphate</keyword>
<evidence type="ECO:0000256" key="2">
    <source>
        <dbReference type="ARBA" id="ARBA00012224"/>
    </source>
</evidence>
<dbReference type="Gene3D" id="3.90.1150.10">
    <property type="entry name" value="Aspartate Aminotransferase, domain 1"/>
    <property type="match status" value="1"/>
</dbReference>
<dbReference type="Proteomes" id="UP000295558">
    <property type="component" value="Unassembled WGS sequence"/>
</dbReference>
<dbReference type="InterPro" id="IPR004839">
    <property type="entry name" value="Aminotransferase_I/II_large"/>
</dbReference>
<dbReference type="RefSeq" id="WP_133620938.1">
    <property type="nucleotide sequence ID" value="NZ_SNZK01000011.1"/>
</dbReference>
<evidence type="ECO:0000256" key="3">
    <source>
        <dbReference type="ARBA" id="ARBA00022898"/>
    </source>
</evidence>
<dbReference type="InterPro" id="IPR015422">
    <property type="entry name" value="PyrdxlP-dep_Trfase_small"/>
</dbReference>
<dbReference type="EMBL" id="SNZK01000011">
    <property type="protein sequence ID" value="TDR51761.1"/>
    <property type="molecule type" value="Genomic_DNA"/>
</dbReference>
<dbReference type="InterPro" id="IPR015424">
    <property type="entry name" value="PyrdxlP-dep_Trfase"/>
</dbReference>
<dbReference type="InterPro" id="IPR051798">
    <property type="entry name" value="Class-II_PLP-Dep_Aminotrans"/>
</dbReference>
<dbReference type="OrthoDB" id="9802872at2"/>
<comment type="similarity">
    <text evidence="5">Belongs to the class-II pyridoxal-phosphate-dependent aminotransferase family. MalY/PatB cystathionine beta-lyase subfamily.</text>
</comment>
<dbReference type="InterPro" id="IPR027619">
    <property type="entry name" value="C-S_lyase_PatB-like"/>
</dbReference>
<dbReference type="NCBIfam" id="TIGR04350">
    <property type="entry name" value="C_S_lyase_PatB"/>
    <property type="match status" value="1"/>
</dbReference>
<dbReference type="CDD" id="cd00609">
    <property type="entry name" value="AAT_like"/>
    <property type="match status" value="1"/>
</dbReference>
<evidence type="ECO:0000259" key="6">
    <source>
        <dbReference type="Pfam" id="PF00155"/>
    </source>
</evidence>
<evidence type="ECO:0000256" key="4">
    <source>
        <dbReference type="ARBA" id="ARBA00023239"/>
    </source>
</evidence>
<dbReference type="SUPFAM" id="SSF53383">
    <property type="entry name" value="PLP-dependent transferases"/>
    <property type="match status" value="1"/>
</dbReference>
<reference evidence="7 8" key="1">
    <citation type="submission" date="2019-03" db="EMBL/GenBank/DDBJ databases">
        <title>Genomic Encyclopedia of Type Strains, Phase III (KMG-III): the genomes of soil and plant-associated and newly described type strains.</title>
        <authorList>
            <person name="Whitman W."/>
        </authorList>
    </citation>
    <scope>NUCLEOTIDE SEQUENCE [LARGE SCALE GENOMIC DNA]</scope>
    <source>
        <strain evidence="7 8">CECT 7972</strain>
    </source>
</reference>
<organism evidence="7 8">
    <name type="scientific">Listeria rocourtiae</name>
    <dbReference type="NCBI Taxonomy" id="647910"/>
    <lineage>
        <taxon>Bacteria</taxon>
        <taxon>Bacillati</taxon>
        <taxon>Bacillota</taxon>
        <taxon>Bacilli</taxon>
        <taxon>Bacillales</taxon>
        <taxon>Listeriaceae</taxon>
        <taxon>Listeria</taxon>
    </lineage>
</organism>
<protein>
    <recommendedName>
        <fullName evidence="2">cysteine-S-conjugate beta-lyase</fullName>
        <ecNumber evidence="2">4.4.1.13</ecNumber>
    </recommendedName>
</protein>
<dbReference type="GO" id="GO:0047804">
    <property type="term" value="F:cysteine-S-conjugate beta-lyase activity"/>
    <property type="evidence" value="ECO:0007669"/>
    <property type="project" value="UniProtKB-EC"/>
</dbReference>
<comment type="caution">
    <text evidence="7">The sequence shown here is derived from an EMBL/GenBank/DDBJ whole genome shotgun (WGS) entry which is preliminary data.</text>
</comment>
<dbReference type="InterPro" id="IPR015421">
    <property type="entry name" value="PyrdxlP-dep_Trfase_major"/>
</dbReference>
<dbReference type="EC" id="4.4.1.13" evidence="2"/>
<dbReference type="Gene3D" id="3.40.640.10">
    <property type="entry name" value="Type I PLP-dependent aspartate aminotransferase-like (Major domain)"/>
    <property type="match status" value="1"/>
</dbReference>
<sequence length="391" mass="44620">MGKYDFNEVVNRKNTYCTQWDYIEDRFGEADLLPFSISDTEFQVATPVLDAIQERVAHGVFGYSRWNHGAFKGSIVNWYQKRFHTHIEMDWVLYSPTVCYAISVLLRLKSAEQDRVVVFSPMYDAFYSLIQENNRKLVENELLWDNGTYRVNFELLEKQLRGAKILLLTNPHNPTGRVFQKAELSAIIELCERHGVFIISDDIHMDIVYGDARYTPILSLVEQPVNMCICTSASKTMNTPGLMGSYLLVPDEDLRADFLKQLKQRDALSSVSILGMYATMATYNESADYVDELVVHLESNMHFLKNYLASYLPEIKFEIPEGTYLAWLDISALGVTKDVLQEALIHVGKVAIMPGETYGGQGFLRMNVACSRSKLVDGLERMHKAMLTLRG</sequence>
<dbReference type="Pfam" id="PF00155">
    <property type="entry name" value="Aminotran_1_2"/>
    <property type="match status" value="1"/>
</dbReference>
<gene>
    <name evidence="7" type="ORF">DFP96_11167</name>
</gene>
<evidence type="ECO:0000313" key="7">
    <source>
        <dbReference type="EMBL" id="TDR51761.1"/>
    </source>
</evidence>
<evidence type="ECO:0000256" key="1">
    <source>
        <dbReference type="ARBA" id="ARBA00001933"/>
    </source>
</evidence>
<proteinExistence type="inferred from homology"/>
<dbReference type="PANTHER" id="PTHR43525:SF1">
    <property type="entry name" value="PROTEIN MALY"/>
    <property type="match status" value="1"/>
</dbReference>
<accession>A0A4R6ZHI9</accession>
<name>A0A4R6ZHI9_9LIST</name>
<dbReference type="GO" id="GO:0030170">
    <property type="term" value="F:pyridoxal phosphate binding"/>
    <property type="evidence" value="ECO:0007669"/>
    <property type="project" value="InterPro"/>
</dbReference>